<reference evidence="2" key="1">
    <citation type="submission" date="2023-07" db="EMBL/GenBank/DDBJ databases">
        <authorList>
            <person name="Kim M.K."/>
        </authorList>
    </citation>
    <scope>NUCLEOTIDE SEQUENCE</scope>
    <source>
        <strain evidence="2">ASUV-10-1</strain>
    </source>
</reference>
<protein>
    <submittedName>
        <fullName evidence="2">Uncharacterized protein</fullName>
    </submittedName>
</protein>
<dbReference type="RefSeq" id="WP_305007213.1">
    <property type="nucleotide sequence ID" value="NZ_JAUQSY010000009.1"/>
</dbReference>
<name>A0ABT9BC81_9BACT</name>
<evidence type="ECO:0000256" key="1">
    <source>
        <dbReference type="SAM" id="SignalP"/>
    </source>
</evidence>
<organism evidence="2 3">
    <name type="scientific">Hymenobacter aranciens</name>
    <dbReference type="NCBI Taxonomy" id="3063996"/>
    <lineage>
        <taxon>Bacteria</taxon>
        <taxon>Pseudomonadati</taxon>
        <taxon>Bacteroidota</taxon>
        <taxon>Cytophagia</taxon>
        <taxon>Cytophagales</taxon>
        <taxon>Hymenobacteraceae</taxon>
        <taxon>Hymenobacter</taxon>
    </lineage>
</organism>
<accession>A0ABT9BC81</accession>
<keyword evidence="3" id="KW-1185">Reference proteome</keyword>
<dbReference type="EMBL" id="JAUQSY010000009">
    <property type="protein sequence ID" value="MDO7875885.1"/>
    <property type="molecule type" value="Genomic_DNA"/>
</dbReference>
<gene>
    <name evidence="2" type="ORF">Q5H93_14170</name>
</gene>
<feature type="signal peptide" evidence="1">
    <location>
        <begin position="1"/>
        <end position="22"/>
    </location>
</feature>
<evidence type="ECO:0000313" key="3">
    <source>
        <dbReference type="Proteomes" id="UP001176429"/>
    </source>
</evidence>
<feature type="chain" id="PRO_5046352272" evidence="1">
    <location>
        <begin position="23"/>
        <end position="127"/>
    </location>
</feature>
<keyword evidence="1" id="KW-0732">Signal</keyword>
<dbReference type="Proteomes" id="UP001176429">
    <property type="component" value="Unassembled WGS sequence"/>
</dbReference>
<evidence type="ECO:0000313" key="2">
    <source>
        <dbReference type="EMBL" id="MDO7875885.1"/>
    </source>
</evidence>
<comment type="caution">
    <text evidence="2">The sequence shown here is derived from an EMBL/GenBank/DDBJ whole genome shotgun (WGS) entry which is preliminary data.</text>
</comment>
<proteinExistence type="predicted"/>
<sequence>MNKLLTLLYILSFLLTVRLVNAAPVAGSDLPHLFKRRHTPVEKVETQAEHLARFQVQLTNALGLQPHQVCVLHRNLLAQADPALYGPAPTLTEALRAVLRADQLAALQALPTNAAFVPEFEALAVRP</sequence>